<dbReference type="Gene3D" id="1.10.560.10">
    <property type="entry name" value="GroEL-like equatorial domain"/>
    <property type="match status" value="2"/>
</dbReference>
<dbReference type="InterPro" id="IPR027413">
    <property type="entry name" value="GROEL-like_equatorial_sf"/>
</dbReference>
<dbReference type="PANTHER" id="PTHR45633">
    <property type="entry name" value="60 KDA HEAT SHOCK PROTEIN, MITOCHONDRIAL"/>
    <property type="match status" value="1"/>
</dbReference>
<dbReference type="SUPFAM" id="SSF48592">
    <property type="entry name" value="GroEL equatorial domain-like"/>
    <property type="match status" value="1"/>
</dbReference>
<evidence type="ECO:0000313" key="3">
    <source>
        <dbReference type="EMBL" id="VFU32897.1"/>
    </source>
</evidence>
<dbReference type="Gene3D" id="3.50.7.10">
    <property type="entry name" value="GroEL"/>
    <property type="match status" value="1"/>
</dbReference>
<reference evidence="3" key="1">
    <citation type="submission" date="2019-03" db="EMBL/GenBank/DDBJ databases">
        <authorList>
            <person name="Mank J."/>
            <person name="Almeida P."/>
        </authorList>
    </citation>
    <scope>NUCLEOTIDE SEQUENCE</scope>
    <source>
        <strain evidence="3">78183</strain>
    </source>
</reference>
<dbReference type="GO" id="GO:0042026">
    <property type="term" value="P:protein refolding"/>
    <property type="evidence" value="ECO:0007669"/>
    <property type="project" value="InterPro"/>
</dbReference>
<organism evidence="3">
    <name type="scientific">Salix viminalis</name>
    <name type="common">Common osier</name>
    <name type="synonym">Basket willow</name>
    <dbReference type="NCBI Taxonomy" id="40686"/>
    <lineage>
        <taxon>Eukaryota</taxon>
        <taxon>Viridiplantae</taxon>
        <taxon>Streptophyta</taxon>
        <taxon>Embryophyta</taxon>
        <taxon>Tracheophyta</taxon>
        <taxon>Spermatophyta</taxon>
        <taxon>Magnoliopsida</taxon>
        <taxon>eudicotyledons</taxon>
        <taxon>Gunneridae</taxon>
        <taxon>Pentapetalae</taxon>
        <taxon>rosids</taxon>
        <taxon>fabids</taxon>
        <taxon>Malpighiales</taxon>
        <taxon>Salicaceae</taxon>
        <taxon>Saliceae</taxon>
        <taxon>Salix</taxon>
    </lineage>
</organism>
<dbReference type="AlphaFoldDB" id="A0A6N2L0Q5"/>
<evidence type="ECO:0000256" key="1">
    <source>
        <dbReference type="ARBA" id="ARBA00006607"/>
    </source>
</evidence>
<dbReference type="EMBL" id="CAADRP010000868">
    <property type="protein sequence ID" value="VFU32897.1"/>
    <property type="molecule type" value="Genomic_DNA"/>
</dbReference>
<gene>
    <name evidence="3" type="ORF">SVIM_LOCUS147558</name>
</gene>
<comment type="similarity">
    <text evidence="1">Belongs to the chaperonin (HSP60) family.</text>
</comment>
<name>A0A6N2L0Q5_SALVM</name>
<dbReference type="FunFam" id="3.50.7.10:FF:000001">
    <property type="entry name" value="60 kDa chaperonin"/>
    <property type="match status" value="1"/>
</dbReference>
<proteinExistence type="inferred from homology"/>
<keyword evidence="2" id="KW-0143">Chaperone</keyword>
<protein>
    <recommendedName>
        <fullName evidence="4">60 kDa chaperonin</fullName>
    </recommendedName>
</protein>
<dbReference type="InterPro" id="IPR001844">
    <property type="entry name" value="Cpn60/GroEL"/>
</dbReference>
<dbReference type="SUPFAM" id="SSF52029">
    <property type="entry name" value="GroEL apical domain-like"/>
    <property type="match status" value="1"/>
</dbReference>
<dbReference type="GO" id="GO:0140662">
    <property type="term" value="F:ATP-dependent protein folding chaperone"/>
    <property type="evidence" value="ECO:0007669"/>
    <property type="project" value="InterPro"/>
</dbReference>
<accession>A0A6N2L0Q5</accession>
<evidence type="ECO:0000256" key="2">
    <source>
        <dbReference type="ARBA" id="ARBA00023186"/>
    </source>
</evidence>
<dbReference type="InterPro" id="IPR027409">
    <property type="entry name" value="GroEL-like_apical_dom_sf"/>
</dbReference>
<evidence type="ECO:0008006" key="4">
    <source>
        <dbReference type="Google" id="ProtNLM"/>
    </source>
</evidence>
<sequence length="234" mass="25403">MNDMAGNGTTTAIILAREMIKTGMLAVTFGANPVLVKKGMDMTVKELIKVLKKNSFPVNGKDDIKGLYFDKGYMSPQFITNQERSLVEFDKAKVLVTDQKIANVQEIVPLLEKTTQLSVPLLIIAEDISKPVLETLVVNKMKGLLNVAVVKCPGFGDRKKALLQDIALMTACNAMTGRYEDLLNAGVMDPCRVSRCALQSAVSIAGIVLTTQAVLVEKIKKPRPAVPYVPGITP</sequence>